<keyword evidence="2 6" id="KW-0812">Transmembrane</keyword>
<organism evidence="8 9">
    <name type="scientific">Madurella fahalii</name>
    <dbReference type="NCBI Taxonomy" id="1157608"/>
    <lineage>
        <taxon>Eukaryota</taxon>
        <taxon>Fungi</taxon>
        <taxon>Dikarya</taxon>
        <taxon>Ascomycota</taxon>
        <taxon>Pezizomycotina</taxon>
        <taxon>Sordariomycetes</taxon>
        <taxon>Sordariomycetidae</taxon>
        <taxon>Sordariales</taxon>
        <taxon>Sordariales incertae sedis</taxon>
        <taxon>Madurella</taxon>
    </lineage>
</organism>
<sequence length="323" mass="36153">MPSPRGLTRQLGRSTQAGVDNLGPYLLHVVWSLVALSGLFLGLRAYCKLRRRRPLWWDDHFLTASWITLVISVVLQSVGVHYGLGKPYADQYEQGTISTVAQYSYIAGFFSILATCWSKTSFAISLLRIATGREMRWFIWFIIITVNLMLGSNGAIQWVQCWPIGKLWNWEMEGSCLPPNTIQVYNAFIASFSGLMDIILALLPWKIIWDLTINKKEKLGVLVAMSTGILAGIMSFLKIKTLYVIGNSNATTVDLFIFGTAEPATAIMAASIPVLRALIRREPGQKPTAFIGMDNHRIRTQPSPELSLLDGERMHVKKSMEQA</sequence>
<evidence type="ECO:0000313" key="8">
    <source>
        <dbReference type="EMBL" id="GAB1317733.1"/>
    </source>
</evidence>
<dbReference type="PANTHER" id="PTHR33048">
    <property type="entry name" value="PTH11-LIKE INTEGRAL MEMBRANE PROTEIN (AFU_ORTHOLOGUE AFUA_5G11245)"/>
    <property type="match status" value="1"/>
</dbReference>
<dbReference type="Pfam" id="PF20684">
    <property type="entry name" value="Fung_rhodopsin"/>
    <property type="match status" value="1"/>
</dbReference>
<reference evidence="8 9" key="1">
    <citation type="submission" date="2024-09" db="EMBL/GenBank/DDBJ databases">
        <title>Itraconazole resistance in Madurella fahalii resulting from another homologue of gene encoding cytochrome P450 14-alpha sterol demethylase (CYP51).</title>
        <authorList>
            <person name="Yoshioka I."/>
            <person name="Fahal A.H."/>
            <person name="Kaneko S."/>
            <person name="Yaguchi T."/>
        </authorList>
    </citation>
    <scope>NUCLEOTIDE SEQUENCE [LARGE SCALE GENOMIC DNA]</scope>
    <source>
        <strain evidence="8 9">IFM 68171</strain>
    </source>
</reference>
<feature type="transmembrane region" description="Helical" evidence="6">
    <location>
        <begin position="25"/>
        <end position="43"/>
    </location>
</feature>
<dbReference type="Proteomes" id="UP001628179">
    <property type="component" value="Unassembled WGS sequence"/>
</dbReference>
<comment type="subcellular location">
    <subcellularLocation>
        <location evidence="1">Membrane</location>
        <topology evidence="1">Multi-pass membrane protein</topology>
    </subcellularLocation>
</comment>
<gene>
    <name evidence="8" type="ORF">MFIFM68171_07943</name>
</gene>
<feature type="transmembrane region" description="Helical" evidence="6">
    <location>
        <begin position="64"/>
        <end position="84"/>
    </location>
</feature>
<evidence type="ECO:0000313" key="9">
    <source>
        <dbReference type="Proteomes" id="UP001628179"/>
    </source>
</evidence>
<dbReference type="InterPro" id="IPR049326">
    <property type="entry name" value="Rhodopsin_dom_fungi"/>
</dbReference>
<dbReference type="GeneID" id="98178686"/>
<comment type="similarity">
    <text evidence="5">Belongs to the SAT4 family.</text>
</comment>
<keyword evidence="3 6" id="KW-1133">Transmembrane helix</keyword>
<evidence type="ECO:0000259" key="7">
    <source>
        <dbReference type="Pfam" id="PF20684"/>
    </source>
</evidence>
<dbReference type="PANTHER" id="PTHR33048:SF42">
    <property type="entry name" value="INTEGRAL MEMBRANE PROTEIN"/>
    <property type="match status" value="1"/>
</dbReference>
<evidence type="ECO:0000256" key="6">
    <source>
        <dbReference type="SAM" id="Phobius"/>
    </source>
</evidence>
<feature type="transmembrane region" description="Helical" evidence="6">
    <location>
        <begin position="257"/>
        <end position="279"/>
    </location>
</feature>
<evidence type="ECO:0000256" key="3">
    <source>
        <dbReference type="ARBA" id="ARBA00022989"/>
    </source>
</evidence>
<evidence type="ECO:0000256" key="4">
    <source>
        <dbReference type="ARBA" id="ARBA00023136"/>
    </source>
</evidence>
<evidence type="ECO:0000256" key="5">
    <source>
        <dbReference type="ARBA" id="ARBA00038359"/>
    </source>
</evidence>
<name>A0ABQ0GIZ7_9PEZI</name>
<dbReference type="EMBL" id="BAAFSV010000004">
    <property type="protein sequence ID" value="GAB1317733.1"/>
    <property type="molecule type" value="Genomic_DNA"/>
</dbReference>
<keyword evidence="4 6" id="KW-0472">Membrane</keyword>
<keyword evidence="9" id="KW-1185">Reference proteome</keyword>
<dbReference type="InterPro" id="IPR052337">
    <property type="entry name" value="SAT4-like"/>
</dbReference>
<comment type="caution">
    <text evidence="8">The sequence shown here is derived from an EMBL/GenBank/DDBJ whole genome shotgun (WGS) entry which is preliminary data.</text>
</comment>
<evidence type="ECO:0000256" key="2">
    <source>
        <dbReference type="ARBA" id="ARBA00022692"/>
    </source>
</evidence>
<feature type="transmembrane region" description="Helical" evidence="6">
    <location>
        <begin position="219"/>
        <end position="237"/>
    </location>
</feature>
<feature type="transmembrane region" description="Helical" evidence="6">
    <location>
        <begin position="187"/>
        <end position="207"/>
    </location>
</feature>
<feature type="transmembrane region" description="Helical" evidence="6">
    <location>
        <begin position="104"/>
        <end position="126"/>
    </location>
</feature>
<feature type="domain" description="Rhodopsin" evidence="7">
    <location>
        <begin position="43"/>
        <end position="281"/>
    </location>
</feature>
<evidence type="ECO:0000256" key="1">
    <source>
        <dbReference type="ARBA" id="ARBA00004141"/>
    </source>
</evidence>
<dbReference type="RefSeq" id="XP_070919464.1">
    <property type="nucleotide sequence ID" value="XM_071063363.1"/>
</dbReference>
<accession>A0ABQ0GIZ7</accession>
<protein>
    <submittedName>
        <fullName evidence="8">Rhodopsin domain-containing protein</fullName>
    </submittedName>
</protein>
<feature type="transmembrane region" description="Helical" evidence="6">
    <location>
        <begin position="138"/>
        <end position="159"/>
    </location>
</feature>
<proteinExistence type="inferred from homology"/>